<dbReference type="EMBL" id="SMFQ01000005">
    <property type="protein sequence ID" value="TCJ82657.1"/>
    <property type="molecule type" value="Genomic_DNA"/>
</dbReference>
<sequence length="80" mass="9044">MTNIQAIKSGYNQTKTGSIDYNFYDQRARSIRSESIWSLFKGVFSDKENSPVEATQDCEVVNYNVAKTSNEDVNTMKHAA</sequence>
<reference evidence="1 2" key="1">
    <citation type="submission" date="2019-03" db="EMBL/GenBank/DDBJ databases">
        <title>Genomic Encyclopedia of Type Strains, Phase IV (KMG-IV): sequencing the most valuable type-strain genomes for metagenomic binning, comparative biology and taxonomic classification.</title>
        <authorList>
            <person name="Goeker M."/>
        </authorList>
    </citation>
    <scope>NUCLEOTIDE SEQUENCE [LARGE SCALE GENOMIC DNA]</scope>
    <source>
        <strain evidence="1 2">DSM 24830</strain>
    </source>
</reference>
<organism evidence="1 2">
    <name type="scientific">Cocleimonas flava</name>
    <dbReference type="NCBI Taxonomy" id="634765"/>
    <lineage>
        <taxon>Bacteria</taxon>
        <taxon>Pseudomonadati</taxon>
        <taxon>Pseudomonadota</taxon>
        <taxon>Gammaproteobacteria</taxon>
        <taxon>Thiotrichales</taxon>
        <taxon>Thiotrichaceae</taxon>
        <taxon>Cocleimonas</taxon>
    </lineage>
</organism>
<proteinExistence type="predicted"/>
<comment type="caution">
    <text evidence="1">The sequence shown here is derived from an EMBL/GenBank/DDBJ whole genome shotgun (WGS) entry which is preliminary data.</text>
</comment>
<dbReference type="Proteomes" id="UP000294887">
    <property type="component" value="Unassembled WGS sequence"/>
</dbReference>
<evidence type="ECO:0000313" key="1">
    <source>
        <dbReference type="EMBL" id="TCJ82657.1"/>
    </source>
</evidence>
<gene>
    <name evidence="1" type="ORF">EV695_3389</name>
</gene>
<keyword evidence="2" id="KW-1185">Reference proteome</keyword>
<dbReference type="AlphaFoldDB" id="A0A4R1EN65"/>
<protein>
    <submittedName>
        <fullName evidence="1">Uncharacterized protein</fullName>
    </submittedName>
</protein>
<evidence type="ECO:0000313" key="2">
    <source>
        <dbReference type="Proteomes" id="UP000294887"/>
    </source>
</evidence>
<accession>A0A4R1EN65</accession>
<name>A0A4R1EN65_9GAMM</name>
<dbReference type="OrthoDB" id="9985489at2"/>
<dbReference type="RefSeq" id="WP_131907167.1">
    <property type="nucleotide sequence ID" value="NZ_BAAAFU010000007.1"/>
</dbReference>